<dbReference type="EMBL" id="FMYH01000008">
    <property type="protein sequence ID" value="SDD54092.1"/>
    <property type="molecule type" value="Genomic_DNA"/>
</dbReference>
<dbReference type="InterPro" id="IPR019675">
    <property type="entry name" value="DUF2550"/>
</dbReference>
<keyword evidence="2" id="KW-1185">Reference proteome</keyword>
<protein>
    <recommendedName>
        <fullName evidence="3">DUF2550 domain-containing protein</fullName>
    </recommendedName>
</protein>
<dbReference type="STRING" id="1814289.SAMN05216410_3465"/>
<dbReference type="AlphaFoldDB" id="A0A1G6VKF9"/>
<name>A0A1G6VKF9_9MICO</name>
<evidence type="ECO:0000313" key="1">
    <source>
        <dbReference type="EMBL" id="SDD54092.1"/>
    </source>
</evidence>
<evidence type="ECO:0008006" key="3">
    <source>
        <dbReference type="Google" id="ProtNLM"/>
    </source>
</evidence>
<organism evidence="1 2">
    <name type="scientific">Sanguibacter gelidistatuariae</name>
    <dbReference type="NCBI Taxonomy" id="1814289"/>
    <lineage>
        <taxon>Bacteria</taxon>
        <taxon>Bacillati</taxon>
        <taxon>Actinomycetota</taxon>
        <taxon>Actinomycetes</taxon>
        <taxon>Micrococcales</taxon>
        <taxon>Sanguibacteraceae</taxon>
        <taxon>Sanguibacter</taxon>
    </lineage>
</organism>
<accession>A0A1G6VKF9</accession>
<dbReference type="Proteomes" id="UP000199039">
    <property type="component" value="Unassembled WGS sequence"/>
</dbReference>
<dbReference type="Pfam" id="PF10739">
    <property type="entry name" value="DUF2550"/>
    <property type="match status" value="1"/>
</dbReference>
<evidence type="ECO:0000313" key="2">
    <source>
        <dbReference type="Proteomes" id="UP000199039"/>
    </source>
</evidence>
<proteinExistence type="predicted"/>
<dbReference type="RefSeq" id="WP_093185711.1">
    <property type="nucleotide sequence ID" value="NZ_FMYH01000008.1"/>
</dbReference>
<dbReference type="OrthoDB" id="3267160at2"/>
<sequence length="141" mass="15742">MGILVWTLVGLLAAVLLVAGLGFSRLRALSHHVGSFESRLRFTTDSATGGPWRSGFGVYRADRLVWWQSRSLSIRPTHEWLRRPFSVTGRVPLDHAGRPDLFLVQCRYGAETFDLTMSPEAYSGLASWLESAPPSSRHFVV</sequence>
<gene>
    <name evidence="1" type="ORF">SAMN05216410_3465</name>
</gene>
<reference evidence="1 2" key="1">
    <citation type="submission" date="2016-09" db="EMBL/GenBank/DDBJ databases">
        <authorList>
            <person name="Capua I."/>
            <person name="De Benedictis P."/>
            <person name="Joannis T."/>
            <person name="Lombin L.H."/>
            <person name="Cattoli G."/>
        </authorList>
    </citation>
    <scope>NUCLEOTIDE SEQUENCE [LARGE SCALE GENOMIC DNA]</scope>
    <source>
        <strain evidence="1 2">ISLP-3</strain>
    </source>
</reference>